<evidence type="ECO:0000256" key="5">
    <source>
        <dbReference type="ARBA" id="ARBA00012518"/>
    </source>
</evidence>
<feature type="domain" description="FAD-binding PCMH-type" evidence="20">
    <location>
        <begin position="36"/>
        <end position="203"/>
    </location>
</feature>
<evidence type="ECO:0000256" key="7">
    <source>
        <dbReference type="ARBA" id="ARBA00022490"/>
    </source>
</evidence>
<evidence type="ECO:0000256" key="16">
    <source>
        <dbReference type="ARBA" id="ARBA00023316"/>
    </source>
</evidence>
<evidence type="ECO:0000256" key="6">
    <source>
        <dbReference type="ARBA" id="ARBA00015188"/>
    </source>
</evidence>
<dbReference type="GO" id="GO:0071555">
    <property type="term" value="P:cell wall organization"/>
    <property type="evidence" value="ECO:0007669"/>
    <property type="project" value="UniProtKB-KW"/>
</dbReference>
<dbReference type="GO" id="GO:0008360">
    <property type="term" value="P:regulation of cell shape"/>
    <property type="evidence" value="ECO:0007669"/>
    <property type="project" value="UniProtKB-KW"/>
</dbReference>
<dbReference type="GO" id="GO:0009252">
    <property type="term" value="P:peptidoglycan biosynthetic process"/>
    <property type="evidence" value="ECO:0007669"/>
    <property type="project" value="UniProtKB-UniRule"/>
</dbReference>
<evidence type="ECO:0000256" key="11">
    <source>
        <dbReference type="ARBA" id="ARBA00022857"/>
    </source>
</evidence>
<feature type="active site" evidence="19">
    <location>
        <position position="302"/>
    </location>
</feature>
<proteinExistence type="inferred from homology"/>
<name>A0AAJ2ES31_9HYPH</name>
<dbReference type="Pfam" id="PF02873">
    <property type="entry name" value="MurB_C"/>
    <property type="match status" value="1"/>
</dbReference>
<keyword evidence="14 19" id="KW-0560">Oxidoreductase</keyword>
<comment type="similarity">
    <text evidence="19">Belongs to the MurB family.</text>
</comment>
<evidence type="ECO:0000256" key="4">
    <source>
        <dbReference type="ARBA" id="ARBA00004752"/>
    </source>
</evidence>
<keyword evidence="13 19" id="KW-0573">Peptidoglycan synthesis</keyword>
<evidence type="ECO:0000256" key="10">
    <source>
        <dbReference type="ARBA" id="ARBA00022827"/>
    </source>
</evidence>
<evidence type="ECO:0000256" key="2">
    <source>
        <dbReference type="ARBA" id="ARBA00003921"/>
    </source>
</evidence>
<keyword evidence="10 19" id="KW-0274">FAD</keyword>
<dbReference type="InterPro" id="IPR011601">
    <property type="entry name" value="MurB_C"/>
</dbReference>
<dbReference type="EMBL" id="JAVIZC010000003">
    <property type="protein sequence ID" value="MDR6102686.1"/>
    <property type="molecule type" value="Genomic_DNA"/>
</dbReference>
<feature type="active site" evidence="19">
    <location>
        <position position="183"/>
    </location>
</feature>
<keyword evidence="9 19" id="KW-0285">Flavoprotein</keyword>
<dbReference type="Gene3D" id="3.30.465.10">
    <property type="match status" value="1"/>
</dbReference>
<evidence type="ECO:0000313" key="21">
    <source>
        <dbReference type="EMBL" id="MDR6102686.1"/>
    </source>
</evidence>
<dbReference type="InterPro" id="IPR036635">
    <property type="entry name" value="MurB_C_sf"/>
</dbReference>
<evidence type="ECO:0000256" key="15">
    <source>
        <dbReference type="ARBA" id="ARBA00023306"/>
    </source>
</evidence>
<protein>
    <recommendedName>
        <fullName evidence="6 19">UDP-N-acetylenolpyruvoylglucosamine reductase</fullName>
        <ecNumber evidence="5 19">1.3.1.98</ecNumber>
    </recommendedName>
    <alternativeName>
        <fullName evidence="17 19">UDP-N-acetylmuramate dehydrogenase</fullName>
    </alternativeName>
</protein>
<dbReference type="SUPFAM" id="SSF56176">
    <property type="entry name" value="FAD-binding/transporter-associated domain-like"/>
    <property type="match status" value="1"/>
</dbReference>
<comment type="function">
    <text evidence="2 19">Cell wall formation.</text>
</comment>
<keyword evidence="16 19" id="KW-0961">Cell wall biogenesis/degradation</keyword>
<accession>A0AAJ2ES31</accession>
<dbReference type="InterPro" id="IPR016167">
    <property type="entry name" value="FAD-bd_PCMH_sub1"/>
</dbReference>
<dbReference type="Gene3D" id="3.90.78.10">
    <property type="entry name" value="UDP-N-acetylenolpyruvoylglucosamine reductase, C-terminal domain"/>
    <property type="match status" value="1"/>
</dbReference>
<dbReference type="Gene3D" id="3.30.43.10">
    <property type="entry name" value="Uridine Diphospho-n-acetylenolpyruvylglucosamine Reductase, domain 2"/>
    <property type="match status" value="1"/>
</dbReference>
<dbReference type="HAMAP" id="MF_00037">
    <property type="entry name" value="MurB"/>
    <property type="match status" value="1"/>
</dbReference>
<dbReference type="GO" id="GO:0051301">
    <property type="term" value="P:cell division"/>
    <property type="evidence" value="ECO:0007669"/>
    <property type="project" value="UniProtKB-KW"/>
</dbReference>
<dbReference type="PANTHER" id="PTHR21071">
    <property type="entry name" value="UDP-N-ACETYLENOLPYRUVOYLGLUCOSAMINE REDUCTASE"/>
    <property type="match status" value="1"/>
</dbReference>
<evidence type="ECO:0000256" key="3">
    <source>
        <dbReference type="ARBA" id="ARBA00004496"/>
    </source>
</evidence>
<dbReference type="NCBIfam" id="TIGR00179">
    <property type="entry name" value="murB"/>
    <property type="match status" value="1"/>
</dbReference>
<keyword evidence="7 19" id="KW-0963">Cytoplasm</keyword>
<keyword evidence="8 19" id="KW-0132">Cell division</keyword>
<evidence type="ECO:0000256" key="8">
    <source>
        <dbReference type="ARBA" id="ARBA00022618"/>
    </source>
</evidence>
<dbReference type="GO" id="GO:0005829">
    <property type="term" value="C:cytosol"/>
    <property type="evidence" value="ECO:0007669"/>
    <property type="project" value="TreeGrafter"/>
</dbReference>
<dbReference type="InterPro" id="IPR036318">
    <property type="entry name" value="FAD-bd_PCMH-like_sf"/>
</dbReference>
<dbReference type="Proteomes" id="UP001255601">
    <property type="component" value="Unassembled WGS sequence"/>
</dbReference>
<evidence type="ECO:0000256" key="12">
    <source>
        <dbReference type="ARBA" id="ARBA00022960"/>
    </source>
</evidence>
<evidence type="ECO:0000256" key="9">
    <source>
        <dbReference type="ARBA" id="ARBA00022630"/>
    </source>
</evidence>
<keyword evidence="12 19" id="KW-0133">Cell shape</keyword>
<dbReference type="AlphaFoldDB" id="A0AAJ2ES31"/>
<dbReference type="GO" id="GO:0071949">
    <property type="term" value="F:FAD binding"/>
    <property type="evidence" value="ECO:0007669"/>
    <property type="project" value="InterPro"/>
</dbReference>
<dbReference type="InterPro" id="IPR006094">
    <property type="entry name" value="Oxid_FAD_bind_N"/>
</dbReference>
<comment type="caution">
    <text evidence="21">The sequence shown here is derived from an EMBL/GenBank/DDBJ whole genome shotgun (WGS) entry which is preliminary data.</text>
</comment>
<evidence type="ECO:0000256" key="14">
    <source>
        <dbReference type="ARBA" id="ARBA00023002"/>
    </source>
</evidence>
<evidence type="ECO:0000259" key="20">
    <source>
        <dbReference type="PROSITE" id="PS51387"/>
    </source>
</evidence>
<feature type="active site" description="Proton donor" evidence="19">
    <location>
        <position position="232"/>
    </location>
</feature>
<keyword evidence="15 19" id="KW-0131">Cell cycle</keyword>
<dbReference type="PANTHER" id="PTHR21071:SF4">
    <property type="entry name" value="UDP-N-ACETYLENOLPYRUVOYLGLUCOSAMINE REDUCTASE"/>
    <property type="match status" value="1"/>
</dbReference>
<evidence type="ECO:0000256" key="17">
    <source>
        <dbReference type="ARBA" id="ARBA00031026"/>
    </source>
</evidence>
<dbReference type="SUPFAM" id="SSF56194">
    <property type="entry name" value="Uridine diphospho-N-Acetylenolpyruvylglucosamine reductase, MurB, C-terminal domain"/>
    <property type="match status" value="1"/>
</dbReference>
<evidence type="ECO:0000256" key="19">
    <source>
        <dbReference type="HAMAP-Rule" id="MF_00037"/>
    </source>
</evidence>
<dbReference type="Pfam" id="PF01565">
    <property type="entry name" value="FAD_binding_4"/>
    <property type="match status" value="1"/>
</dbReference>
<comment type="subcellular location">
    <subcellularLocation>
        <location evidence="3 19">Cytoplasm</location>
    </subcellularLocation>
</comment>
<sequence length="353" mass="38490">MRQVDGVKLLGRLGDGVKELRGRVTPDSPMDRVTWFRAGGLAELMFQPHDTDDLITFLKLLPEDVPLTVVGVGSNLLVRDGGIPGVVVRLSAKGFGQVELAGENRIKAGAICPDKHIAAMAMDNGIGGFHFYYGIPGSIGGALRMNAGANGGETRDRVIEVYAVDRKGNSHVLSNADMQYSYRHSGADKDLIFTGALFEGYPEDRAKIRADMDAVRHHRETVQPIREQTGGSTFKNPEGHSAWELIDEAGGRGMVIGGAQMSSLHCNFMINTGHATGYDLEYLGEAVRKRVFENSGIRLEWEIKRLGLFMPGPGSRAVSRRINAVVISQRKAREVRNFAGFFVSFIQGQAAHP</sequence>
<comment type="pathway">
    <text evidence="4 19">Cell wall biogenesis; peptidoglycan biosynthesis.</text>
</comment>
<comment type="cofactor">
    <cofactor evidence="1 19">
        <name>FAD</name>
        <dbReference type="ChEBI" id="CHEBI:57692"/>
    </cofactor>
</comment>
<dbReference type="PROSITE" id="PS51387">
    <property type="entry name" value="FAD_PCMH"/>
    <property type="match status" value="1"/>
</dbReference>
<evidence type="ECO:0000256" key="13">
    <source>
        <dbReference type="ARBA" id="ARBA00022984"/>
    </source>
</evidence>
<evidence type="ECO:0000313" key="22">
    <source>
        <dbReference type="Proteomes" id="UP001255601"/>
    </source>
</evidence>
<dbReference type="GO" id="GO:0008762">
    <property type="term" value="F:UDP-N-acetylmuramate dehydrogenase activity"/>
    <property type="evidence" value="ECO:0007669"/>
    <property type="project" value="UniProtKB-UniRule"/>
</dbReference>
<gene>
    <name evidence="19" type="primary">murB</name>
    <name evidence="21" type="ORF">QE369_002883</name>
</gene>
<dbReference type="InterPro" id="IPR016166">
    <property type="entry name" value="FAD-bd_PCMH"/>
</dbReference>
<dbReference type="EC" id="1.3.1.98" evidence="5 19"/>
<dbReference type="NCBIfam" id="NF010480">
    <property type="entry name" value="PRK13905.1"/>
    <property type="match status" value="1"/>
</dbReference>
<dbReference type="InterPro" id="IPR003170">
    <property type="entry name" value="MurB"/>
</dbReference>
<evidence type="ECO:0000256" key="18">
    <source>
        <dbReference type="ARBA" id="ARBA00048914"/>
    </source>
</evidence>
<evidence type="ECO:0000256" key="1">
    <source>
        <dbReference type="ARBA" id="ARBA00001974"/>
    </source>
</evidence>
<keyword evidence="11 19" id="KW-0521">NADP</keyword>
<comment type="catalytic activity">
    <reaction evidence="18 19">
        <text>UDP-N-acetyl-alpha-D-muramate + NADP(+) = UDP-N-acetyl-3-O-(1-carboxyvinyl)-alpha-D-glucosamine + NADPH + H(+)</text>
        <dbReference type="Rhea" id="RHEA:12248"/>
        <dbReference type="ChEBI" id="CHEBI:15378"/>
        <dbReference type="ChEBI" id="CHEBI:57783"/>
        <dbReference type="ChEBI" id="CHEBI:58349"/>
        <dbReference type="ChEBI" id="CHEBI:68483"/>
        <dbReference type="ChEBI" id="CHEBI:70757"/>
        <dbReference type="EC" id="1.3.1.98"/>
    </reaction>
</comment>
<dbReference type="InterPro" id="IPR016169">
    <property type="entry name" value="FAD-bd_PCMH_sub2"/>
</dbReference>
<organism evidence="21 22">
    <name type="scientific">Agrobacterium larrymoorei</name>
    <dbReference type="NCBI Taxonomy" id="160699"/>
    <lineage>
        <taxon>Bacteria</taxon>
        <taxon>Pseudomonadati</taxon>
        <taxon>Pseudomonadota</taxon>
        <taxon>Alphaproteobacteria</taxon>
        <taxon>Hyphomicrobiales</taxon>
        <taxon>Rhizobiaceae</taxon>
        <taxon>Rhizobium/Agrobacterium group</taxon>
        <taxon>Agrobacterium</taxon>
    </lineage>
</organism>
<reference evidence="21" key="1">
    <citation type="submission" date="2023-08" db="EMBL/GenBank/DDBJ databases">
        <title>Functional and genomic diversity of the sorghum phyllosphere microbiome.</title>
        <authorList>
            <person name="Shade A."/>
        </authorList>
    </citation>
    <scope>NUCLEOTIDE SEQUENCE</scope>
    <source>
        <strain evidence="21">SORGH_AS_0974</strain>
    </source>
</reference>